<keyword evidence="7" id="KW-0812">Transmembrane</keyword>
<reference evidence="9 10" key="1">
    <citation type="journal article" date="2016" name="Nat. Commun.">
        <title>Thousands of microbial genomes shed light on interconnected biogeochemical processes in an aquifer system.</title>
        <authorList>
            <person name="Anantharaman K."/>
            <person name="Brown C.T."/>
            <person name="Hug L.A."/>
            <person name="Sharon I."/>
            <person name="Castelle C.J."/>
            <person name="Probst A.J."/>
            <person name="Thomas B.C."/>
            <person name="Singh A."/>
            <person name="Wilkins M.J."/>
            <person name="Karaoz U."/>
            <person name="Brodie E.L."/>
            <person name="Williams K.H."/>
            <person name="Hubbard S.S."/>
            <person name="Banfield J.F."/>
        </authorList>
    </citation>
    <scope>NUCLEOTIDE SEQUENCE [LARGE SCALE GENOMIC DNA]</scope>
</reference>
<evidence type="ECO:0000259" key="8">
    <source>
        <dbReference type="Pfam" id="PF20803"/>
    </source>
</evidence>
<keyword evidence="6" id="KW-0051">Antiviral defense</keyword>
<dbReference type="NCBIfam" id="TIGR01573">
    <property type="entry name" value="cas2"/>
    <property type="match status" value="1"/>
</dbReference>
<evidence type="ECO:0000256" key="7">
    <source>
        <dbReference type="SAM" id="Phobius"/>
    </source>
</evidence>
<keyword evidence="1" id="KW-0540">Nuclease</keyword>
<sequence length="185" mass="21799">MTRAENINYPKIVLGVVVIAGIIAIGAIAPNAVQLLDLLPNQGNKKKSYINKIVIKKLIDKKLVKIITDEKGRKGIKLTKLGKEKLKEYKLTELTIKKPRRWDKKYRLIIFDIKEWKRDKRDKIRRWLEKLGFIRLQNSVWVYPYDCEEVIALLKANYQIGKEVLYIEADNIENDYWLKKSFDLI</sequence>
<keyword evidence="3 9" id="KW-0255">Endonuclease</keyword>
<accession>A0A1G2Q8A2</accession>
<keyword evidence="4" id="KW-0378">Hydrolase</keyword>
<dbReference type="InterPro" id="IPR021127">
    <property type="entry name" value="CRISPR_associated_Cas2"/>
</dbReference>
<evidence type="ECO:0000256" key="6">
    <source>
        <dbReference type="ARBA" id="ARBA00023118"/>
    </source>
</evidence>
<dbReference type="STRING" id="1802435.A2114_01535"/>
<evidence type="ECO:0000313" key="9">
    <source>
        <dbReference type="EMBL" id="OHA56783.1"/>
    </source>
</evidence>
<dbReference type="Gene3D" id="3.30.70.2650">
    <property type="match status" value="1"/>
</dbReference>
<dbReference type="Proteomes" id="UP000176494">
    <property type="component" value="Unassembled WGS sequence"/>
</dbReference>
<gene>
    <name evidence="9" type="ORF">A2114_01535</name>
</gene>
<proteinExistence type="predicted"/>
<dbReference type="GO" id="GO:0043571">
    <property type="term" value="P:maintenance of CRISPR repeat elements"/>
    <property type="evidence" value="ECO:0007669"/>
    <property type="project" value="InterPro"/>
</dbReference>
<organism evidence="9 10">
    <name type="scientific">Candidatus Vogelbacteria bacterium GWA1_51_14</name>
    <dbReference type="NCBI Taxonomy" id="1802435"/>
    <lineage>
        <taxon>Bacteria</taxon>
        <taxon>Candidatus Vogeliibacteriota</taxon>
    </lineage>
</organism>
<evidence type="ECO:0000256" key="3">
    <source>
        <dbReference type="ARBA" id="ARBA00022759"/>
    </source>
</evidence>
<evidence type="ECO:0000256" key="5">
    <source>
        <dbReference type="ARBA" id="ARBA00022842"/>
    </source>
</evidence>
<name>A0A1G2Q8A2_9BACT</name>
<keyword evidence="5" id="KW-0460">Magnesium</keyword>
<keyword evidence="7" id="KW-0472">Membrane</keyword>
<evidence type="ECO:0000256" key="4">
    <source>
        <dbReference type="ARBA" id="ARBA00022801"/>
    </source>
</evidence>
<evidence type="ECO:0000256" key="1">
    <source>
        <dbReference type="ARBA" id="ARBA00022722"/>
    </source>
</evidence>
<dbReference type="InterPro" id="IPR048846">
    <property type="entry name" value="PaaX-like_central"/>
</dbReference>
<keyword evidence="7" id="KW-1133">Transmembrane helix</keyword>
<dbReference type="EMBL" id="MHTG01000031">
    <property type="protein sequence ID" value="OHA56783.1"/>
    <property type="molecule type" value="Genomic_DNA"/>
</dbReference>
<keyword evidence="2" id="KW-0479">Metal-binding</keyword>
<protein>
    <submittedName>
        <fullName evidence="9">CRISPR-associated endonuclease Cas2</fullName>
    </submittedName>
</protein>
<dbReference type="Pfam" id="PF20803">
    <property type="entry name" value="PaaX_M"/>
    <property type="match status" value="1"/>
</dbReference>
<comment type="caution">
    <text evidence="9">The sequence shown here is derived from an EMBL/GenBank/DDBJ whole genome shotgun (WGS) entry which is preliminary data.</text>
</comment>
<feature type="domain" description="Transcriptional repressor PaaX-like central Cas2-like" evidence="8">
    <location>
        <begin position="100"/>
        <end position="173"/>
    </location>
</feature>
<dbReference type="AlphaFoldDB" id="A0A1G2Q8A2"/>
<evidence type="ECO:0000313" key="10">
    <source>
        <dbReference type="Proteomes" id="UP000176494"/>
    </source>
</evidence>
<dbReference type="GO" id="GO:0004521">
    <property type="term" value="F:RNA endonuclease activity"/>
    <property type="evidence" value="ECO:0007669"/>
    <property type="project" value="InterPro"/>
</dbReference>
<dbReference type="SUPFAM" id="SSF143430">
    <property type="entry name" value="TTP0101/SSO1404-like"/>
    <property type="match status" value="1"/>
</dbReference>
<feature type="transmembrane region" description="Helical" evidence="7">
    <location>
        <begin position="12"/>
        <end position="33"/>
    </location>
</feature>
<evidence type="ECO:0000256" key="2">
    <source>
        <dbReference type="ARBA" id="ARBA00022723"/>
    </source>
</evidence>